<keyword evidence="1" id="KW-0732">Signal</keyword>
<sequence>MASIMKIMMSMALLVIGVNAMSIDECKRTTGCQNQCDLFYRSVACGDCLLQCAYPLSTSKIDKRALCFRNCDVARRPHNNCYQRCIE</sequence>
<reference evidence="3" key="2">
    <citation type="submission" date="2025-08" db="UniProtKB">
        <authorList>
            <consortium name="RefSeq"/>
        </authorList>
    </citation>
    <scope>IDENTIFICATION</scope>
    <source>
        <tissue evidence="3">Leaf</tissue>
    </source>
</reference>
<organism evidence="2 3">
    <name type="scientific">Raphanus sativus</name>
    <name type="common">Radish</name>
    <name type="synonym">Raphanus raphanistrum var. sativus</name>
    <dbReference type="NCBI Taxonomy" id="3726"/>
    <lineage>
        <taxon>Eukaryota</taxon>
        <taxon>Viridiplantae</taxon>
        <taxon>Streptophyta</taxon>
        <taxon>Embryophyta</taxon>
        <taxon>Tracheophyta</taxon>
        <taxon>Spermatophyta</taxon>
        <taxon>Magnoliopsida</taxon>
        <taxon>eudicotyledons</taxon>
        <taxon>Gunneridae</taxon>
        <taxon>Pentapetalae</taxon>
        <taxon>rosids</taxon>
        <taxon>malvids</taxon>
        <taxon>Brassicales</taxon>
        <taxon>Brassicaceae</taxon>
        <taxon>Brassiceae</taxon>
        <taxon>Raphanus</taxon>
    </lineage>
</organism>
<dbReference type="GeneID" id="108811265"/>
<dbReference type="RefSeq" id="XP_018438812.1">
    <property type="nucleotide sequence ID" value="XM_018583310.2"/>
</dbReference>
<gene>
    <name evidence="3" type="primary">LOC108811265</name>
</gene>
<keyword evidence="2" id="KW-1185">Reference proteome</keyword>
<feature type="chain" id="PRO_5027073560" evidence="1">
    <location>
        <begin position="21"/>
        <end position="87"/>
    </location>
</feature>
<proteinExistence type="predicted"/>
<reference evidence="2" key="1">
    <citation type="journal article" date="2019" name="Database">
        <title>The radish genome database (RadishGD): an integrated information resource for radish genomics.</title>
        <authorList>
            <person name="Yu H.J."/>
            <person name="Baek S."/>
            <person name="Lee Y.J."/>
            <person name="Cho A."/>
            <person name="Mun J.H."/>
        </authorList>
    </citation>
    <scope>NUCLEOTIDE SEQUENCE [LARGE SCALE GENOMIC DNA]</scope>
    <source>
        <strain evidence="2">cv. WK10039</strain>
    </source>
</reference>
<evidence type="ECO:0000313" key="2">
    <source>
        <dbReference type="Proteomes" id="UP000504610"/>
    </source>
</evidence>
<feature type="signal peptide" evidence="1">
    <location>
        <begin position="1"/>
        <end position="20"/>
    </location>
</feature>
<protein>
    <submittedName>
        <fullName evidence="3">Uncharacterized protein LOC108811265</fullName>
    </submittedName>
</protein>
<dbReference type="Proteomes" id="UP000504610">
    <property type="component" value="Chromosome 6"/>
</dbReference>
<dbReference type="OrthoDB" id="1096116at2759"/>
<evidence type="ECO:0000256" key="1">
    <source>
        <dbReference type="SAM" id="SignalP"/>
    </source>
</evidence>
<accession>A0A6J0JT00</accession>
<dbReference type="KEGG" id="rsz:108811265"/>
<evidence type="ECO:0000313" key="3">
    <source>
        <dbReference type="RefSeq" id="XP_018438812.1"/>
    </source>
</evidence>
<dbReference type="AlphaFoldDB" id="A0A6J0JT00"/>
<name>A0A6J0JT00_RAPSA</name>